<organism evidence="6 7">
    <name type="scientific">Cinchona calisaya</name>
    <dbReference type="NCBI Taxonomy" id="153742"/>
    <lineage>
        <taxon>Eukaryota</taxon>
        <taxon>Viridiplantae</taxon>
        <taxon>Streptophyta</taxon>
        <taxon>Embryophyta</taxon>
        <taxon>Tracheophyta</taxon>
        <taxon>Spermatophyta</taxon>
        <taxon>Magnoliopsida</taxon>
        <taxon>eudicotyledons</taxon>
        <taxon>Gunneridae</taxon>
        <taxon>Pentapetalae</taxon>
        <taxon>asterids</taxon>
        <taxon>lamiids</taxon>
        <taxon>Gentianales</taxon>
        <taxon>Rubiaceae</taxon>
        <taxon>Cinchonoideae</taxon>
        <taxon>Cinchoneae</taxon>
        <taxon>Cinchona</taxon>
    </lineage>
</organism>
<comment type="similarity">
    <text evidence="2">Belongs to the peptidase A1 family.</text>
</comment>
<evidence type="ECO:0000256" key="2">
    <source>
        <dbReference type="ARBA" id="ARBA00007447"/>
    </source>
</evidence>
<evidence type="ECO:0000256" key="3">
    <source>
        <dbReference type="ARBA" id="ARBA00022525"/>
    </source>
</evidence>
<feature type="domain" description="Peptidase A1" evidence="5">
    <location>
        <begin position="1"/>
        <end position="292"/>
    </location>
</feature>
<evidence type="ECO:0000256" key="1">
    <source>
        <dbReference type="ARBA" id="ARBA00004239"/>
    </source>
</evidence>
<protein>
    <recommendedName>
        <fullName evidence="5">Peptidase A1 domain-containing protein</fullName>
    </recommendedName>
</protein>
<dbReference type="InterPro" id="IPR032799">
    <property type="entry name" value="TAXi_C"/>
</dbReference>
<dbReference type="InterPro" id="IPR033121">
    <property type="entry name" value="PEPTIDASE_A1"/>
</dbReference>
<reference evidence="6 7" key="1">
    <citation type="submission" date="2024-11" db="EMBL/GenBank/DDBJ databases">
        <title>A near-complete genome assembly of Cinchona calisaya.</title>
        <authorList>
            <person name="Lian D.C."/>
            <person name="Zhao X.W."/>
            <person name="Wei L."/>
        </authorList>
    </citation>
    <scope>NUCLEOTIDE SEQUENCE [LARGE SCALE GENOMIC DNA]</scope>
    <source>
        <tissue evidence="6">Nenye</tissue>
    </source>
</reference>
<evidence type="ECO:0000313" key="6">
    <source>
        <dbReference type="EMBL" id="KAL3536478.1"/>
    </source>
</evidence>
<evidence type="ECO:0000256" key="4">
    <source>
        <dbReference type="ARBA" id="ARBA00022729"/>
    </source>
</evidence>
<dbReference type="PANTHER" id="PTHR47965:SF22">
    <property type="entry name" value="EUKARYOTIC ASPARTYL PROTEASE FAMILY PROTEIN"/>
    <property type="match status" value="1"/>
</dbReference>
<proteinExistence type="inferred from homology"/>
<evidence type="ECO:0000259" key="5">
    <source>
        <dbReference type="PROSITE" id="PS51767"/>
    </source>
</evidence>
<dbReference type="InterPro" id="IPR021109">
    <property type="entry name" value="Peptidase_aspartic_dom_sf"/>
</dbReference>
<dbReference type="SUPFAM" id="SSF50630">
    <property type="entry name" value="Acid proteases"/>
    <property type="match status" value="1"/>
</dbReference>
<dbReference type="Proteomes" id="UP001630127">
    <property type="component" value="Unassembled WGS sequence"/>
</dbReference>
<dbReference type="Pfam" id="PF14541">
    <property type="entry name" value="TAXi_C"/>
    <property type="match status" value="1"/>
</dbReference>
<dbReference type="EMBL" id="JBJUIK010000002">
    <property type="protein sequence ID" value="KAL3536478.1"/>
    <property type="molecule type" value="Genomic_DNA"/>
</dbReference>
<dbReference type="Pfam" id="PF14543">
    <property type="entry name" value="TAXi_N"/>
    <property type="match status" value="1"/>
</dbReference>
<dbReference type="Gene3D" id="2.40.70.10">
    <property type="entry name" value="Acid Proteases"/>
    <property type="match status" value="2"/>
</dbReference>
<dbReference type="AlphaFoldDB" id="A0ABD3AZM6"/>
<dbReference type="InterPro" id="IPR001461">
    <property type="entry name" value="Aspartic_peptidase_A1"/>
</dbReference>
<keyword evidence="7" id="KW-1185">Reference proteome</keyword>
<name>A0ABD3AZM6_9GENT</name>
<keyword evidence="3" id="KW-0964">Secreted</keyword>
<comment type="subcellular location">
    <subcellularLocation>
        <location evidence="1">Secreted</location>
        <location evidence="1">Extracellular space</location>
    </subcellularLocation>
</comment>
<evidence type="ECO:0000313" key="7">
    <source>
        <dbReference type="Proteomes" id="UP001630127"/>
    </source>
</evidence>
<comment type="caution">
    <text evidence="6">The sequence shown here is derived from an EMBL/GenBank/DDBJ whole genome shotgun (WGS) entry which is preliminary data.</text>
</comment>
<dbReference type="InterPro" id="IPR032861">
    <property type="entry name" value="TAXi_N"/>
</dbReference>
<dbReference type="PROSITE" id="PS51767">
    <property type="entry name" value="PEPTIDASE_A1"/>
    <property type="match status" value="1"/>
</dbReference>
<sequence length="314" mass="33865">MATGGQVAEDVLSIRSTTGEAVSVPRFVFNCVSAWLLGNDLARGVKGMAGLGRSYVALPTQLAQTFNFQRKFALCLSSSVKASGVIVFGDYSPYGVMLPPHKNIDISKSLIYTPLLTNPRGAKYLGQREFSEYYIGVKSIRVNGKAVPLNTTLLSFEDEGNGGTKISTVNPYTVLESSIYNAVKEAFVRELPDSVTGVNPVAPFGACFRGIRSSWTGPQVPSIDFVLPGKNGYWRILGANSMVEVRKDVECLGFVDGGVFGNLIMPAIVIGGHQIEDNLLEFDLPRSRVGFSSSLLLHQTTCAHFNATTTVSHV</sequence>
<gene>
    <name evidence="6" type="ORF">ACH5RR_004939</name>
</gene>
<accession>A0ABD3AZM6</accession>
<dbReference type="GO" id="GO:0005576">
    <property type="term" value="C:extracellular region"/>
    <property type="evidence" value="ECO:0007669"/>
    <property type="project" value="UniProtKB-SubCell"/>
</dbReference>
<dbReference type="PANTHER" id="PTHR47965">
    <property type="entry name" value="ASPARTYL PROTEASE-RELATED"/>
    <property type="match status" value="1"/>
</dbReference>
<keyword evidence="4" id="KW-0732">Signal</keyword>
<dbReference type="FunFam" id="2.40.70.10:FF:000041">
    <property type="entry name" value="Basic 7S globulin"/>
    <property type="match status" value="1"/>
</dbReference>